<keyword evidence="2" id="KW-1133">Transmembrane helix</keyword>
<dbReference type="KEGG" id="ipa:Isop_1998"/>
<evidence type="ECO:0000313" key="3">
    <source>
        <dbReference type="EMBL" id="ADV62578.1"/>
    </source>
</evidence>
<feature type="region of interest" description="Disordered" evidence="1">
    <location>
        <begin position="1"/>
        <end position="47"/>
    </location>
</feature>
<feature type="region of interest" description="Disordered" evidence="1">
    <location>
        <begin position="309"/>
        <end position="420"/>
    </location>
</feature>
<feature type="compositionally biased region" description="Polar residues" evidence="1">
    <location>
        <begin position="319"/>
        <end position="344"/>
    </location>
</feature>
<protein>
    <submittedName>
        <fullName evidence="3">Uncharacterized protein</fullName>
    </submittedName>
</protein>
<dbReference type="HOGENOM" id="CLU_384400_0_0_0"/>
<dbReference type="RefSeq" id="WP_013564866.1">
    <property type="nucleotide sequence ID" value="NC_014962.1"/>
</dbReference>
<evidence type="ECO:0000256" key="1">
    <source>
        <dbReference type="SAM" id="MobiDB-lite"/>
    </source>
</evidence>
<feature type="region of interest" description="Disordered" evidence="1">
    <location>
        <begin position="101"/>
        <end position="128"/>
    </location>
</feature>
<dbReference type="InParanoid" id="E8R359"/>
<organism evidence="3 4">
    <name type="scientific">Isosphaera pallida (strain ATCC 43644 / DSM 9630 / IS1B)</name>
    <dbReference type="NCBI Taxonomy" id="575540"/>
    <lineage>
        <taxon>Bacteria</taxon>
        <taxon>Pseudomonadati</taxon>
        <taxon>Planctomycetota</taxon>
        <taxon>Planctomycetia</taxon>
        <taxon>Isosphaerales</taxon>
        <taxon>Isosphaeraceae</taxon>
        <taxon>Isosphaera</taxon>
    </lineage>
</organism>
<gene>
    <name evidence="3" type="ordered locus">Isop_1998</name>
</gene>
<sequence>MSAASPPPQPDRPDPPLSPLGTGCNGDPGDMAAWSPPGEDWKDDPRLTAYALGEAEPADQAHWEHWLASHSEAQLWVEELRALSQRLANELHDELREWPLSERRGPSSDHHATSSEALHAGVGQRGLDQRRRDAIERTLAQAIDPLADVPGPSVGDPSSATLPLTRFNKSASRRTRWFALGLAASLALAAGGVVWLGSIGTESQFERARDLAMPKMATSPPTGVPIPSAAVERGGSMAAMPVFELAGPPAPNRDALALRLDQNNDPRGLMGMDSEGFLSSRGRVRFRFVHSTPDPPPLPLVARDLEKAPRPALTPRMTPPQSAMANRLRGSSSLPTRTPRNQAATLAEPDNVTPGATSDPDHTHPDLSLGVAQLPSKPLEHVEGEFGGEGMATRLQPTKIQQKQDEFGRDDPEDPGDSPPWVVIDDKLEFEVTPWEPPLPLDQIERESEPGPPWPGGSSDPAVWINALPPDPRDFEDDRAVVVGGVPPLKARVELTRSPWNDQRWVVVLSLRSHETATNLQPDATESRRRKAELSWVSIRWNPAVIRAIRPLGNPTYESDLPAIAPLDAAPQVLNTVGIPLESLGVAYKLVVELIPRRFFEPDQPLLLGTLAIQTASLSAGDPLNESPPRQRLIATVERRDNLSRSARDALDLAILGEALRDWSQGNPHRLQRVVQEEDRSNWNLVPSDPGDPLAERRRRLNALVERLKLQLHSVPDPP</sequence>
<keyword evidence="2" id="KW-0472">Membrane</keyword>
<evidence type="ECO:0000256" key="2">
    <source>
        <dbReference type="SAM" id="Phobius"/>
    </source>
</evidence>
<proteinExistence type="predicted"/>
<feature type="compositionally biased region" description="Pro residues" evidence="1">
    <location>
        <begin position="1"/>
        <end position="18"/>
    </location>
</feature>
<feature type="transmembrane region" description="Helical" evidence="2">
    <location>
        <begin position="177"/>
        <end position="197"/>
    </location>
</feature>
<dbReference type="AlphaFoldDB" id="E8R359"/>
<reference key="1">
    <citation type="submission" date="2010-11" db="EMBL/GenBank/DDBJ databases">
        <title>The complete sequence of chromosome of Isophaera pallida ATCC 43644.</title>
        <authorList>
            <consortium name="US DOE Joint Genome Institute (JGI-PGF)"/>
            <person name="Lucas S."/>
            <person name="Copeland A."/>
            <person name="Lapidus A."/>
            <person name="Bruce D."/>
            <person name="Goodwin L."/>
            <person name="Pitluck S."/>
            <person name="Kyrpides N."/>
            <person name="Mavromatis K."/>
            <person name="Pagani I."/>
            <person name="Ivanova N."/>
            <person name="Saunders E."/>
            <person name="Brettin T."/>
            <person name="Detter J.C."/>
            <person name="Han C."/>
            <person name="Tapia R."/>
            <person name="Land M."/>
            <person name="Hauser L."/>
            <person name="Markowitz V."/>
            <person name="Cheng J.-F."/>
            <person name="Hugenholtz P."/>
            <person name="Woyke T."/>
            <person name="Wu D."/>
            <person name="Eisen J.A."/>
        </authorList>
    </citation>
    <scope>NUCLEOTIDE SEQUENCE</scope>
    <source>
        <strain>ATCC 43644</strain>
    </source>
</reference>
<dbReference type="Proteomes" id="UP000008631">
    <property type="component" value="Chromosome"/>
</dbReference>
<name>E8R359_ISOPI</name>
<dbReference type="EMBL" id="CP002353">
    <property type="protein sequence ID" value="ADV62578.1"/>
    <property type="molecule type" value="Genomic_DNA"/>
</dbReference>
<dbReference type="STRING" id="575540.Isop_1998"/>
<dbReference type="OrthoDB" id="292931at2"/>
<feature type="compositionally biased region" description="Basic and acidic residues" evidence="1">
    <location>
        <begin position="101"/>
        <end position="113"/>
    </location>
</feature>
<keyword evidence="2" id="KW-0812">Transmembrane</keyword>
<feature type="region of interest" description="Disordered" evidence="1">
    <location>
        <begin position="437"/>
        <end position="459"/>
    </location>
</feature>
<evidence type="ECO:0000313" key="4">
    <source>
        <dbReference type="Proteomes" id="UP000008631"/>
    </source>
</evidence>
<reference evidence="3 4" key="2">
    <citation type="journal article" date="2011" name="Stand. Genomic Sci.">
        <title>Complete genome sequence of Isosphaera pallida type strain (IS1B).</title>
        <authorList>
            <consortium name="US DOE Joint Genome Institute (JGI-PGF)"/>
            <person name="Goker M."/>
            <person name="Cleland D."/>
            <person name="Saunders E."/>
            <person name="Lapidus A."/>
            <person name="Nolan M."/>
            <person name="Lucas S."/>
            <person name="Hammon N."/>
            <person name="Deshpande S."/>
            <person name="Cheng J.F."/>
            <person name="Tapia R."/>
            <person name="Han C."/>
            <person name="Goodwin L."/>
            <person name="Pitluck S."/>
            <person name="Liolios K."/>
            <person name="Pagani I."/>
            <person name="Ivanova N."/>
            <person name="Mavromatis K."/>
            <person name="Pati A."/>
            <person name="Chen A."/>
            <person name="Palaniappan K."/>
            <person name="Land M."/>
            <person name="Hauser L."/>
            <person name="Chang Y.J."/>
            <person name="Jeffries C.D."/>
            <person name="Detter J.C."/>
            <person name="Beck B."/>
            <person name="Woyke T."/>
            <person name="Bristow J."/>
            <person name="Eisen J.A."/>
            <person name="Markowitz V."/>
            <person name="Hugenholtz P."/>
            <person name="Kyrpides N.C."/>
            <person name="Klenk H.P."/>
        </authorList>
    </citation>
    <scope>NUCLEOTIDE SEQUENCE [LARGE SCALE GENOMIC DNA]</scope>
    <source>
        <strain evidence="4">ATCC 43644 / DSM 9630 / IS1B</strain>
    </source>
</reference>
<keyword evidence="4" id="KW-1185">Reference proteome</keyword>
<accession>E8R359</accession>